<accession>A0A7R8ZNE4</accession>
<protein>
    <recommendedName>
        <fullName evidence="1">EB domain-containing protein</fullName>
    </recommendedName>
</protein>
<gene>
    <name evidence="2" type="ORF">CTOB1V02_LOCUS8169</name>
</gene>
<evidence type="ECO:0000313" key="2">
    <source>
        <dbReference type="EMBL" id="CAD7230308.1"/>
    </source>
</evidence>
<sequence>MRKKRQSYSLWDLLRATVRFTIFVVCALQVGSVTIKMDHERQAAKLVDDKYELVVDLGNPEFKEVDQEADSLPLVSVKLESERIHKAFNSFSGHMATTIAKSIGQVHAICKEEEICTAIGKESHSTKIRDVDIRVSLEEGTYPYVVGPGGCGDPGHYIYLPYTLFDDDDKDHGATWKLFGGKSSADYDFAGRLMFSLWLMYRYGIPPDYGCYGHELSPQVVEAYSLDADGKRVQSPNDATFLFNGCTDTEPYKGKRVYDLKDCELELDADHALHNILPVRDCRITTLNPEPKGETYTTIPHRSTTMPWLGSSDTDKDKRMCNKDTHKHHYYTPLSFICPWRGQKDIMDEHPDFKKGTRQSSPGDIVWRADKRTDFLFHDPDYVYISSFKNDIERKGEDHYAVLTYRATLSPGMVLLGANVEATFGNTKVDLLDNGCSPDPYPSDGYYSGLLPLQGKQNSLSLIISVASGNRAAAMPNALSRPGPMVVNENPKGSGHTGCISKKFQNPLVDVMMKDNGNEPQMFALNGYCIFFSQSLKNLSVFEGRPEHDYSKFGVAEFFELEHKWCKSKMPDSRILIFRSAEEVASVNEFLGKNVVYWVGGQRRKFCGWSHVAYRNQPRAEAKRPTDAEQLECKKMVEVYSGVPGKPAKTSFRWARQYDDQPEDPFPFTDRQPPWHHDEPNLYGPENHMTVGSAARYRQFNDLSYYSSNGALRMPCRFKGKHNLFFATRSMQACNVDMLSGNCPENITSLKKNGKGNKENRIYACTNKHSSIQSKISVDVNGAIFKSRPFVKQPLPLAGKIVRLTMSKNDITENADGTSHTATIKLSFKAAQPGKHELACASNIKELFAGGAEPLEGGTFDAGSKSEEQIKLEEVSLKSGTMVCSARHVGGGEKGHWSNIVTLQLEGYCDRISIYGDKNLFLSSEKGLLKDGDEVTISCIKPSMKFDCSKQDSCPKDCPKELKVTCQNKDGKTTYLGYVDDKESLPSCTERSQGRECTDECDCENIPTRPPTDEKIVKCENGKCEPIDDEEWIVHNDSGIIIRNRCPSPPTLDSADEIKADKEAKHGGIAKYTCTDPKTWGSGNSDDLEATCVFTKDPTPPGLEWVLNNEETLGKLSDQICSEKPPSAYGQSCRVGADAACALYMFCDEDEKTTCQCVPMFEPKELSSNQTICRLTVCTWSNVKDDANGRYSKPAPLKVGDNLTFTCDPGWRSKLYGKSFDVTCVRRHDRDVFPILVPPIYNDPCELMNIDDGCQSKDECPRGADCDNGNCKCPNGTKFEDSRCICEDKQCGDCKGKPSFTDGSIEFNDKDLKASCPQGQHPKGETFKEIDFICFQNTWEPKTNTASFPNDWMCEKIKHGSSCSPKDDICDDSANLVCDPNTGTCICKPGFTKDGDGCKEGGKCAKPIEPPTFTTLSPSDIGESESGASIACKDENNILPHFGFNELDYWCSVGEWSFPTEKIFNRTEDKCHAKPTEPGHSCADFGHNANNMCNINVPLTECKAEKGKKEKVCTCIEGTKEEDKKGLKSCEPFRCKPQPPKELTTVLIPGEMDKLGIANAPGTTIKVSCPKGQVFEGSKAIRELELSCLKGDPGANSTWNDTFLFGDDENAAFPICISSTDCRADPDQPCPDDTMYCDPTTWQCTCNSTYDMDEVYKYCRPKECEFFEELKATCKEPAKLSGVNKRGEQITCACPEGTTVKGLPYTTQTYECFHSRAERKNFWKKGGKIMRNETDVRFQPCVEKMPPGASEMCEQVYRNRYGEVDEHGYPHRYSSLAYLTLGWSSGMTLVSVSSWAAVVWLIWKSGLL</sequence>
<name>A0A7R8ZNE4_9CRUS</name>
<dbReference type="Pfam" id="PF01683">
    <property type="entry name" value="EB"/>
    <property type="match status" value="1"/>
</dbReference>
<organism evidence="2">
    <name type="scientific">Cyprideis torosa</name>
    <dbReference type="NCBI Taxonomy" id="163714"/>
    <lineage>
        <taxon>Eukaryota</taxon>
        <taxon>Metazoa</taxon>
        <taxon>Ecdysozoa</taxon>
        <taxon>Arthropoda</taxon>
        <taxon>Crustacea</taxon>
        <taxon>Oligostraca</taxon>
        <taxon>Ostracoda</taxon>
        <taxon>Podocopa</taxon>
        <taxon>Podocopida</taxon>
        <taxon>Cytherocopina</taxon>
        <taxon>Cytheroidea</taxon>
        <taxon>Cytherideidae</taxon>
        <taxon>Cyprideis</taxon>
    </lineage>
</organism>
<reference evidence="2" key="1">
    <citation type="submission" date="2020-11" db="EMBL/GenBank/DDBJ databases">
        <authorList>
            <person name="Tran Van P."/>
        </authorList>
    </citation>
    <scope>NUCLEOTIDE SEQUENCE</scope>
</reference>
<proteinExistence type="predicted"/>
<dbReference type="EMBL" id="OB662599">
    <property type="protein sequence ID" value="CAD7230308.1"/>
    <property type="molecule type" value="Genomic_DNA"/>
</dbReference>
<evidence type="ECO:0000259" key="1">
    <source>
        <dbReference type="Pfam" id="PF01683"/>
    </source>
</evidence>
<feature type="domain" description="EB" evidence="1">
    <location>
        <begin position="1244"/>
        <end position="1284"/>
    </location>
</feature>
<dbReference type="InterPro" id="IPR006149">
    <property type="entry name" value="EB_dom"/>
</dbReference>